<evidence type="ECO:0000259" key="2">
    <source>
        <dbReference type="PROSITE" id="PS50053"/>
    </source>
</evidence>
<gene>
    <name evidence="3" type="ORF">LEL_01615</name>
</gene>
<dbReference type="InterPro" id="IPR022617">
    <property type="entry name" value="Rad60/SUMO-like_dom"/>
</dbReference>
<comment type="caution">
    <text evidence="3">The sequence shown here is derived from an EMBL/GenBank/DDBJ whole genome shotgun (WGS) entry which is preliminary data.</text>
</comment>
<dbReference type="Pfam" id="PF11976">
    <property type="entry name" value="Rad60-SLD"/>
    <property type="match status" value="1"/>
</dbReference>
<dbReference type="AlphaFoldDB" id="A0A168KS51"/>
<feature type="domain" description="Ubiquitin-like" evidence="2">
    <location>
        <begin position="549"/>
        <end position="621"/>
    </location>
</feature>
<keyword evidence="4" id="KW-1185">Reference proteome</keyword>
<dbReference type="SUPFAM" id="SSF54236">
    <property type="entry name" value="Ubiquitin-like"/>
    <property type="match status" value="1"/>
</dbReference>
<dbReference type="EMBL" id="AZHF01000001">
    <property type="protein sequence ID" value="OAA82070.1"/>
    <property type="molecule type" value="Genomic_DNA"/>
</dbReference>
<accession>A0A168KS51</accession>
<evidence type="ECO:0000313" key="3">
    <source>
        <dbReference type="EMBL" id="OAA82070.1"/>
    </source>
</evidence>
<dbReference type="InterPro" id="IPR000626">
    <property type="entry name" value="Ubiquitin-like_dom"/>
</dbReference>
<feature type="region of interest" description="Disordered" evidence="1">
    <location>
        <begin position="169"/>
        <end position="217"/>
    </location>
</feature>
<proteinExistence type="predicted"/>
<dbReference type="InterPro" id="IPR029071">
    <property type="entry name" value="Ubiquitin-like_domsf"/>
</dbReference>
<feature type="region of interest" description="Disordered" evidence="1">
    <location>
        <begin position="341"/>
        <end position="367"/>
    </location>
</feature>
<reference evidence="3 4" key="1">
    <citation type="journal article" date="2016" name="Genome Biol. Evol.">
        <title>Divergent and convergent evolution of fungal pathogenicity.</title>
        <authorList>
            <person name="Shang Y."/>
            <person name="Xiao G."/>
            <person name="Zheng P."/>
            <person name="Cen K."/>
            <person name="Zhan S."/>
            <person name="Wang C."/>
        </authorList>
    </citation>
    <scope>NUCLEOTIDE SEQUENCE [LARGE SCALE GENOMIC DNA]</scope>
    <source>
        <strain evidence="3 4">RCEF 1005</strain>
    </source>
</reference>
<feature type="region of interest" description="Disordered" evidence="1">
    <location>
        <begin position="496"/>
        <end position="548"/>
    </location>
</feature>
<sequence>MADLTKKLPFKPTALRNARPKPTPSSSTEDDALQASVAAGYGRSDDSDDKQDTLAMFRRAKEMAPIIEADRERRMRRQQQKQQQEQEAERRRVSAGSKHSLVAEGDDVAGAGAGAGAEVAKTTTTPTPTATQTSSSMPEDVIMVTQEEDNRYACRRLMRETLVQTAGTDFMHRELVTPPPSKRSRRDTSGSSTRHKDVDLNSNNNTESAPDSPTMRAMRSLAPDRSITPALYNTSLYSSGGIASASTMYKTRSQTREGVAPPLPPGSQVIQLDSDSEPETTTPAAAAAAAAPVEIIDQALTLDLDLNADAPEDDDEFAEYVRKAQEERDKLLLQKEQEAIAAGTITPTPTPASQPPPTGLSSPAPASQTAAAAAAASAATQSIALIITSDIPDSHMCLVKFRFDRPLRVVRDSWTALQHKHGVPLRGLLDRDDDVILTWRRKKVYMTSTLLSLGIRPSDDGSGAALVDGYSRDGFNESRTRVHMQAWTPALFAQMERDEEEAARRRRSHDDDDDDNAAAAGSTQGPAAGEGENATAAAEEEEEEEEVQLRIILKSRDKDPVKLRVRPETTTETLVAAFCAQRAVPDSADVGLWFDGMRLAGGATMEDADIDDMDTIEVHVR</sequence>
<feature type="compositionally biased region" description="Pro residues" evidence="1">
    <location>
        <begin position="348"/>
        <end position="358"/>
    </location>
</feature>
<dbReference type="Gene3D" id="3.10.20.90">
    <property type="entry name" value="Phosphatidylinositol 3-kinase Catalytic Subunit, Chain A, domain 1"/>
    <property type="match status" value="1"/>
</dbReference>
<dbReference type="OrthoDB" id="3365399at2759"/>
<evidence type="ECO:0000256" key="1">
    <source>
        <dbReference type="SAM" id="MobiDB-lite"/>
    </source>
</evidence>
<name>A0A168KS51_CORDF</name>
<feature type="compositionally biased region" description="Low complexity" evidence="1">
    <location>
        <begin position="116"/>
        <end position="136"/>
    </location>
</feature>
<feature type="region of interest" description="Disordered" evidence="1">
    <location>
        <begin position="1"/>
        <end position="136"/>
    </location>
</feature>
<organism evidence="3 4">
    <name type="scientific">Akanthomyces lecanii RCEF 1005</name>
    <dbReference type="NCBI Taxonomy" id="1081108"/>
    <lineage>
        <taxon>Eukaryota</taxon>
        <taxon>Fungi</taxon>
        <taxon>Dikarya</taxon>
        <taxon>Ascomycota</taxon>
        <taxon>Pezizomycotina</taxon>
        <taxon>Sordariomycetes</taxon>
        <taxon>Hypocreomycetidae</taxon>
        <taxon>Hypocreales</taxon>
        <taxon>Cordycipitaceae</taxon>
        <taxon>Akanthomyces</taxon>
        <taxon>Cordyceps confragosa</taxon>
    </lineage>
</organism>
<evidence type="ECO:0000313" key="4">
    <source>
        <dbReference type="Proteomes" id="UP000076881"/>
    </source>
</evidence>
<feature type="compositionally biased region" description="Low complexity" evidence="1">
    <location>
        <begin position="517"/>
        <end position="537"/>
    </location>
</feature>
<protein>
    <submittedName>
        <fullName evidence="3">Ubiquitin</fullName>
    </submittedName>
</protein>
<dbReference type="PROSITE" id="PS50053">
    <property type="entry name" value="UBIQUITIN_2"/>
    <property type="match status" value="1"/>
</dbReference>
<dbReference type="Proteomes" id="UP000076881">
    <property type="component" value="Unassembled WGS sequence"/>
</dbReference>
<feature type="compositionally biased region" description="Polar residues" evidence="1">
    <location>
        <begin position="200"/>
        <end position="211"/>
    </location>
</feature>